<sequence length="56" mass="6359">MDLALVNERIELYRGLLNTSASHAMAYADLLKISQKLDELINLHYSLSIPSRDLTQ</sequence>
<dbReference type="EMBL" id="JAGGDJ010000057">
    <property type="protein sequence ID" value="MBO7748451.1"/>
    <property type="molecule type" value="Genomic_DNA"/>
</dbReference>
<proteinExistence type="predicted"/>
<dbReference type="Proteomes" id="UP000670947">
    <property type="component" value="Unassembled WGS sequence"/>
</dbReference>
<comment type="caution">
    <text evidence="1">The sequence shown here is derived from an EMBL/GenBank/DDBJ whole genome shotgun (WGS) entry which is preliminary data.</text>
</comment>
<dbReference type="InterPro" id="IPR037208">
    <property type="entry name" value="Spo0E-like_sf"/>
</dbReference>
<dbReference type="Pfam" id="PF09388">
    <property type="entry name" value="SpoOE-like"/>
    <property type="match status" value="1"/>
</dbReference>
<dbReference type="InterPro" id="IPR018540">
    <property type="entry name" value="Spo0E-like"/>
</dbReference>
<evidence type="ECO:0000313" key="2">
    <source>
        <dbReference type="Proteomes" id="UP000670947"/>
    </source>
</evidence>
<evidence type="ECO:0000313" key="1">
    <source>
        <dbReference type="EMBL" id="MBO7748451.1"/>
    </source>
</evidence>
<dbReference type="Gene3D" id="4.10.280.10">
    <property type="entry name" value="Helix-loop-helix DNA-binding domain"/>
    <property type="match status" value="1"/>
</dbReference>
<accession>A0ABS3WK37</accession>
<dbReference type="SUPFAM" id="SSF140500">
    <property type="entry name" value="BAS1536-like"/>
    <property type="match status" value="1"/>
</dbReference>
<dbReference type="RefSeq" id="WP_090648771.1">
    <property type="nucleotide sequence ID" value="NZ_JAGGDJ010000057.1"/>
</dbReference>
<reference evidence="1 2" key="1">
    <citation type="submission" date="2021-03" db="EMBL/GenBank/DDBJ databases">
        <title>Paenibacillus artemisicola MWE-103 whole genome sequence.</title>
        <authorList>
            <person name="Ham Y.J."/>
        </authorList>
    </citation>
    <scope>NUCLEOTIDE SEQUENCE [LARGE SCALE GENOMIC DNA]</scope>
    <source>
        <strain evidence="1 2">MWE-103</strain>
    </source>
</reference>
<organism evidence="1 2">
    <name type="scientific">Paenibacillus artemisiicola</name>
    <dbReference type="NCBI Taxonomy" id="1172618"/>
    <lineage>
        <taxon>Bacteria</taxon>
        <taxon>Bacillati</taxon>
        <taxon>Bacillota</taxon>
        <taxon>Bacilli</taxon>
        <taxon>Bacillales</taxon>
        <taxon>Paenibacillaceae</taxon>
        <taxon>Paenibacillus</taxon>
    </lineage>
</organism>
<dbReference type="InterPro" id="IPR036638">
    <property type="entry name" value="HLH_DNA-bd_sf"/>
</dbReference>
<keyword evidence="2" id="KW-1185">Reference proteome</keyword>
<protein>
    <submittedName>
        <fullName evidence="1">Spo0E family sporulation regulatory protein-aspartic acid phosphatase</fullName>
    </submittedName>
</protein>
<name>A0ABS3WK37_9BACL</name>
<gene>
    <name evidence="1" type="ORF">I8J29_30120</name>
</gene>